<dbReference type="GO" id="GO:0004553">
    <property type="term" value="F:hydrolase activity, hydrolyzing O-glycosyl compounds"/>
    <property type="evidence" value="ECO:0007669"/>
    <property type="project" value="InterPro"/>
</dbReference>
<feature type="signal peptide" evidence="5">
    <location>
        <begin position="1"/>
        <end position="28"/>
    </location>
</feature>
<accession>A0A011VXC4</accession>
<comment type="caution">
    <text evidence="7">The sequence shown here is derived from an EMBL/GenBank/DDBJ whole genome shotgun (WGS) entry which is preliminary data.</text>
</comment>
<evidence type="ECO:0000256" key="2">
    <source>
        <dbReference type="ARBA" id="ARBA00023277"/>
    </source>
</evidence>
<feature type="domain" description="Glycoside hydrolase family 9" evidence="6">
    <location>
        <begin position="45"/>
        <end position="478"/>
    </location>
</feature>
<evidence type="ECO:0000313" key="7">
    <source>
        <dbReference type="EMBL" id="EXM39268.1"/>
    </source>
</evidence>
<keyword evidence="4" id="KW-0624">Polysaccharide degradation</keyword>
<dbReference type="Gene3D" id="1.50.10.10">
    <property type="match status" value="1"/>
</dbReference>
<evidence type="ECO:0000256" key="3">
    <source>
        <dbReference type="ARBA" id="ARBA00023295"/>
    </source>
</evidence>
<dbReference type="Proteomes" id="UP000021369">
    <property type="component" value="Unassembled WGS sequence"/>
</dbReference>
<dbReference type="PATRIC" id="fig|1341156.4.peg.910"/>
<sequence>MKNQRKRISKITAFTTALLSAGTMMTSAIPSATVTASAYGEDANYAEALALSLYFYDSNQCGTGVDDNPLAWRGNCHVSDAQANLSNAVNLGNARSVVDPDGDGKVDVSGGYHDAGDHIKFNLTIGFGMNSLALSDYLNPGAYQKAGCRDHLLYILKNGADYMMKTTFLDNSGDVGAVCYMVSNEGDHSYWGSPEKQNGDRPTYWLTPSSNNSAVVLEMASALAGTAVAFKDSDATYAAKCTKYAKALYKFGTQHSGNYMEGMGSMYATNSQYQDEQAMTEGWLYVLGEGSMPSFKPTGNGCYNNQYYDYYLYSWDKVWSGYAALMYKKTGDEAYAKELQFEVNNMGGLRDGTYNSCKQEWGCTRYNCAVQMEALASINGDKNSDLAKGAKYQMNYILGSNPQNKSFLTGFGNSWSSKVHHRAANPGNGDASSNPDAKYVNYGYLIGGPDSSGTFNEVTDSYRWTEGALDYNGCFALACAALVNLNGCTSDGASRIVNSASEFKKNYSFGSNNNNNNYGNNDPEVYPAITAVNYNQKYHQIQFIWSPVQGATNYGIAVYLAGKWRVQTSSIPASSRSYVTPKNLTPNMTYRVAIAAKVNGEWTSTASIKNAVTVTVR</sequence>
<dbReference type="InterPro" id="IPR008928">
    <property type="entry name" value="6-hairpin_glycosidase_sf"/>
</dbReference>
<dbReference type="EMBL" id="JEOB01000002">
    <property type="protein sequence ID" value="EXM39268.1"/>
    <property type="molecule type" value="Genomic_DNA"/>
</dbReference>
<dbReference type="InterPro" id="IPR001701">
    <property type="entry name" value="Glyco_hydro_9"/>
</dbReference>
<dbReference type="SUPFAM" id="SSF48208">
    <property type="entry name" value="Six-hairpin glycosidases"/>
    <property type="match status" value="1"/>
</dbReference>
<dbReference type="InterPro" id="IPR013783">
    <property type="entry name" value="Ig-like_fold"/>
</dbReference>
<dbReference type="PANTHER" id="PTHR22298">
    <property type="entry name" value="ENDO-1,4-BETA-GLUCANASE"/>
    <property type="match status" value="1"/>
</dbReference>
<organism evidence="7 8">
    <name type="scientific">Ruminococcus albus SY3</name>
    <dbReference type="NCBI Taxonomy" id="1341156"/>
    <lineage>
        <taxon>Bacteria</taxon>
        <taxon>Bacillati</taxon>
        <taxon>Bacillota</taxon>
        <taxon>Clostridia</taxon>
        <taxon>Eubacteriales</taxon>
        <taxon>Oscillospiraceae</taxon>
        <taxon>Ruminococcus</taxon>
    </lineage>
</organism>
<dbReference type="RefSeq" id="WP_037285649.1">
    <property type="nucleotide sequence ID" value="NZ_JEOB01000002.1"/>
</dbReference>
<keyword evidence="5" id="KW-0732">Signal</keyword>
<proteinExistence type="predicted"/>
<keyword evidence="3" id="KW-0326">Glycosidase</keyword>
<dbReference type="AlphaFoldDB" id="A0A011VXC4"/>
<gene>
    <name evidence="7" type="ORF">RASY3_04735</name>
</gene>
<protein>
    <submittedName>
        <fullName evidence="7">Glycosyl hydrolase family 5</fullName>
    </submittedName>
</protein>
<keyword evidence="8" id="KW-1185">Reference proteome</keyword>
<dbReference type="CDD" id="cd00063">
    <property type="entry name" value="FN3"/>
    <property type="match status" value="1"/>
</dbReference>
<dbReference type="InterPro" id="IPR003961">
    <property type="entry name" value="FN3_dom"/>
</dbReference>
<dbReference type="SUPFAM" id="SSF49265">
    <property type="entry name" value="Fibronectin type III"/>
    <property type="match status" value="1"/>
</dbReference>
<evidence type="ECO:0000256" key="1">
    <source>
        <dbReference type="ARBA" id="ARBA00022801"/>
    </source>
</evidence>
<dbReference type="InterPro" id="IPR036116">
    <property type="entry name" value="FN3_sf"/>
</dbReference>
<name>A0A011VXC4_RUMAL</name>
<evidence type="ECO:0000256" key="5">
    <source>
        <dbReference type="SAM" id="SignalP"/>
    </source>
</evidence>
<evidence type="ECO:0000313" key="8">
    <source>
        <dbReference type="Proteomes" id="UP000021369"/>
    </source>
</evidence>
<evidence type="ECO:0000259" key="6">
    <source>
        <dbReference type="Pfam" id="PF00759"/>
    </source>
</evidence>
<feature type="chain" id="PRO_5038871586" evidence="5">
    <location>
        <begin position="29"/>
        <end position="617"/>
    </location>
</feature>
<keyword evidence="2" id="KW-0119">Carbohydrate metabolism</keyword>
<dbReference type="Pfam" id="PF00759">
    <property type="entry name" value="Glyco_hydro_9"/>
    <property type="match status" value="1"/>
</dbReference>
<dbReference type="Gene3D" id="2.60.40.10">
    <property type="entry name" value="Immunoglobulins"/>
    <property type="match status" value="1"/>
</dbReference>
<keyword evidence="1 7" id="KW-0378">Hydrolase</keyword>
<dbReference type="OrthoDB" id="2078139at2"/>
<dbReference type="GO" id="GO:0000272">
    <property type="term" value="P:polysaccharide catabolic process"/>
    <property type="evidence" value="ECO:0007669"/>
    <property type="project" value="UniProtKB-KW"/>
</dbReference>
<reference evidence="7 8" key="1">
    <citation type="submission" date="2013-06" db="EMBL/GenBank/DDBJ databases">
        <title>Rumen cellulosomics: divergent fiber-degrading strategies revealed by comparative genome-wide analysis of six Ruminococcal strains.</title>
        <authorList>
            <person name="Dassa B."/>
            <person name="Borovok I."/>
            <person name="Lamed R."/>
            <person name="Flint H."/>
            <person name="Yeoman C.J."/>
            <person name="White B."/>
            <person name="Bayer E.A."/>
        </authorList>
    </citation>
    <scope>NUCLEOTIDE SEQUENCE [LARGE SCALE GENOMIC DNA]</scope>
    <source>
        <strain evidence="7 8">SY3</strain>
    </source>
</reference>
<dbReference type="InterPro" id="IPR012341">
    <property type="entry name" value="6hp_glycosidase-like_sf"/>
</dbReference>
<evidence type="ECO:0000256" key="4">
    <source>
        <dbReference type="ARBA" id="ARBA00023326"/>
    </source>
</evidence>